<accession>A0AAD5WHU1</accession>
<gene>
    <name evidence="2" type="ORF">KIN20_032611</name>
</gene>
<organism evidence="2 3">
    <name type="scientific">Parelaphostrongylus tenuis</name>
    <name type="common">Meningeal worm</name>
    <dbReference type="NCBI Taxonomy" id="148309"/>
    <lineage>
        <taxon>Eukaryota</taxon>
        <taxon>Metazoa</taxon>
        <taxon>Ecdysozoa</taxon>
        <taxon>Nematoda</taxon>
        <taxon>Chromadorea</taxon>
        <taxon>Rhabditida</taxon>
        <taxon>Rhabditina</taxon>
        <taxon>Rhabditomorpha</taxon>
        <taxon>Strongyloidea</taxon>
        <taxon>Metastrongylidae</taxon>
        <taxon>Parelaphostrongylus</taxon>
    </lineage>
</organism>
<protein>
    <submittedName>
        <fullName evidence="2">Uncharacterized protein</fullName>
    </submittedName>
</protein>
<feature type="compositionally biased region" description="Low complexity" evidence="1">
    <location>
        <begin position="124"/>
        <end position="138"/>
    </location>
</feature>
<evidence type="ECO:0000313" key="2">
    <source>
        <dbReference type="EMBL" id="KAJ1370807.1"/>
    </source>
</evidence>
<comment type="caution">
    <text evidence="2">The sequence shown here is derived from an EMBL/GenBank/DDBJ whole genome shotgun (WGS) entry which is preliminary data.</text>
</comment>
<evidence type="ECO:0000313" key="3">
    <source>
        <dbReference type="Proteomes" id="UP001196413"/>
    </source>
</evidence>
<keyword evidence="3" id="KW-1185">Reference proteome</keyword>
<proteinExistence type="predicted"/>
<dbReference type="Proteomes" id="UP001196413">
    <property type="component" value="Unassembled WGS sequence"/>
</dbReference>
<sequence>MDKGEYSLYLQLCALMQLPGSHMYAEIEYMSSVKEHIEEKKAMRENEYRIKQSFEPFSRQPDKNLCAQVMDRKNQRIAVVELQTGVQTTDRTSKVVQPPDLLWKSFKDPLPSSTEYGAFDAQNGSGSSALASAASDTL</sequence>
<dbReference type="AlphaFoldDB" id="A0AAD5WHU1"/>
<feature type="region of interest" description="Disordered" evidence="1">
    <location>
        <begin position="114"/>
        <end position="138"/>
    </location>
</feature>
<reference evidence="2" key="1">
    <citation type="submission" date="2021-06" db="EMBL/GenBank/DDBJ databases">
        <title>Parelaphostrongylus tenuis whole genome reference sequence.</title>
        <authorList>
            <person name="Garwood T.J."/>
            <person name="Larsen P.A."/>
            <person name="Fountain-Jones N.M."/>
            <person name="Garbe J.R."/>
            <person name="Macchietto M.G."/>
            <person name="Kania S.A."/>
            <person name="Gerhold R.W."/>
            <person name="Richards J.E."/>
            <person name="Wolf T.M."/>
        </authorList>
    </citation>
    <scope>NUCLEOTIDE SEQUENCE</scope>
    <source>
        <strain evidence="2">MNPRO001-30</strain>
        <tissue evidence="2">Meninges</tissue>
    </source>
</reference>
<name>A0AAD5WHU1_PARTN</name>
<evidence type="ECO:0000256" key="1">
    <source>
        <dbReference type="SAM" id="MobiDB-lite"/>
    </source>
</evidence>
<dbReference type="EMBL" id="JAHQIW010006862">
    <property type="protein sequence ID" value="KAJ1370807.1"/>
    <property type="molecule type" value="Genomic_DNA"/>
</dbReference>